<dbReference type="Proteomes" id="UP001291653">
    <property type="component" value="Unassembled WGS sequence"/>
</dbReference>
<dbReference type="InterPro" id="IPR008927">
    <property type="entry name" value="6-PGluconate_DH-like_C_sf"/>
</dbReference>
<dbReference type="InterPro" id="IPR006115">
    <property type="entry name" value="6PGDH_NADP-bd"/>
</dbReference>
<dbReference type="SUPFAM" id="SSF51735">
    <property type="entry name" value="NAD(P)-binding Rossmann-fold domains"/>
    <property type="match status" value="1"/>
</dbReference>
<gene>
    <name evidence="8" type="primary">mmsB</name>
    <name evidence="8" type="ORF">SYYSPA8_02980</name>
</gene>
<dbReference type="PANTHER" id="PTHR22981">
    <property type="entry name" value="3-HYDROXYISOBUTYRATE DEHYDROGENASE-RELATED"/>
    <property type="match status" value="1"/>
</dbReference>
<keyword evidence="2 5" id="KW-0101">Branched-chain amino acid catabolism</keyword>
<evidence type="ECO:0000256" key="5">
    <source>
        <dbReference type="RuleBase" id="RU910714"/>
    </source>
</evidence>
<dbReference type="SUPFAM" id="SSF48179">
    <property type="entry name" value="6-phosphogluconate dehydrogenase C-terminal domain-like"/>
    <property type="match status" value="1"/>
</dbReference>
<proteinExistence type="inferred from homology"/>
<evidence type="ECO:0000259" key="7">
    <source>
        <dbReference type="Pfam" id="PF14833"/>
    </source>
</evidence>
<dbReference type="EMBL" id="BSBI01000001">
    <property type="protein sequence ID" value="GLF93215.1"/>
    <property type="molecule type" value="Genomic_DNA"/>
</dbReference>
<dbReference type="PANTHER" id="PTHR22981:SF7">
    <property type="entry name" value="3-HYDROXYISOBUTYRATE DEHYDROGENASE, MITOCHONDRIAL"/>
    <property type="match status" value="1"/>
</dbReference>
<evidence type="ECO:0000313" key="9">
    <source>
        <dbReference type="Proteomes" id="UP001291653"/>
    </source>
</evidence>
<feature type="domain" description="6-phosphogluconate dehydrogenase NADP-binding" evidence="6">
    <location>
        <begin position="10"/>
        <end position="169"/>
    </location>
</feature>
<dbReference type="Pfam" id="PF03446">
    <property type="entry name" value="NAD_binding_2"/>
    <property type="match status" value="1"/>
</dbReference>
<dbReference type="InterPro" id="IPR013328">
    <property type="entry name" value="6PGD_dom2"/>
</dbReference>
<evidence type="ECO:0000313" key="8">
    <source>
        <dbReference type="EMBL" id="GLF93215.1"/>
    </source>
</evidence>
<feature type="domain" description="3-hydroxyisobutyrate dehydrogenase-like NAD-binding" evidence="7">
    <location>
        <begin position="172"/>
        <end position="298"/>
    </location>
</feature>
<protein>
    <recommendedName>
        <fullName evidence="5">3-hydroxyisobutyrate dehydrogenase</fullName>
        <shortName evidence="5">HIBADH</shortName>
        <ecNumber evidence="5">1.1.1.31</ecNumber>
    </recommendedName>
</protein>
<evidence type="ECO:0000256" key="2">
    <source>
        <dbReference type="ARBA" id="ARBA00022456"/>
    </source>
</evidence>
<comment type="pathway">
    <text evidence="5">Amino-acid degradation; L-valine degradation.</text>
</comment>
<dbReference type="InterPro" id="IPR029154">
    <property type="entry name" value="HIBADH-like_NADP-bd"/>
</dbReference>
<dbReference type="InterPro" id="IPR002204">
    <property type="entry name" value="3-OH-isobutyrate_DH-rel_CS"/>
</dbReference>
<accession>A0ABQ5NSU0</accession>
<comment type="caution">
    <text evidence="8">The sequence shown here is derived from an EMBL/GenBank/DDBJ whole genome shotgun (WGS) entry which is preliminary data.</text>
</comment>
<dbReference type="Gene3D" id="1.10.1040.10">
    <property type="entry name" value="N-(1-d-carboxylethyl)-l-norvaline Dehydrogenase, domain 2"/>
    <property type="match status" value="1"/>
</dbReference>
<keyword evidence="3 5" id="KW-0560">Oxidoreductase</keyword>
<evidence type="ECO:0000259" key="6">
    <source>
        <dbReference type="Pfam" id="PF03446"/>
    </source>
</evidence>
<dbReference type="PROSITE" id="PS00895">
    <property type="entry name" value="3_HYDROXYISOBUT_DH"/>
    <property type="match status" value="1"/>
</dbReference>
<dbReference type="Pfam" id="PF14833">
    <property type="entry name" value="NAD_binding_11"/>
    <property type="match status" value="1"/>
</dbReference>
<dbReference type="InterPro" id="IPR036291">
    <property type="entry name" value="NAD(P)-bd_dom_sf"/>
</dbReference>
<dbReference type="InterPro" id="IPR015815">
    <property type="entry name" value="HIBADH-related"/>
</dbReference>
<dbReference type="NCBIfam" id="TIGR01692">
    <property type="entry name" value="HIBADH"/>
    <property type="match status" value="1"/>
</dbReference>
<sequence>MEGTQMPDTTVAFIGLGTMGRPMAGRLLAVGYRLTVHDLLPEAVDALAAAGAGTARSARSAATGADVVITMLPNGPHVRAALSGPDGALAAMRPGGVLVDMSTIDPPTSRELAELAGRHGVRMLDAPVSGSSAGAADGSLTVMVGGDAATLAELRPLLGELGRTIVHCGGNGAGVSVKLANQIIAGTSMAAVAESYALARSLGVDPRLLFEVVSAGSGDCWALRTRPPVAGVLATSPAENDFRPGFKGILMCKDLDLALATAAAHAVDLPVTHRARELYARMSEEGLGERDFSAVFALLTKEE</sequence>
<evidence type="ECO:0000256" key="1">
    <source>
        <dbReference type="ARBA" id="ARBA00009080"/>
    </source>
</evidence>
<dbReference type="PIRSF" id="PIRSF000103">
    <property type="entry name" value="HIBADH"/>
    <property type="match status" value="1"/>
</dbReference>
<evidence type="ECO:0000256" key="4">
    <source>
        <dbReference type="ARBA" id="ARBA00023027"/>
    </source>
</evidence>
<dbReference type="InterPro" id="IPR011548">
    <property type="entry name" value="HIBADH"/>
</dbReference>
<reference evidence="8 9" key="1">
    <citation type="submission" date="2022-10" db="EMBL/GenBank/DDBJ databases">
        <title>Draft genome sequence of Streptomyces sp. YSPA8.</title>
        <authorList>
            <person name="Moriuchi R."/>
            <person name="Dohra H."/>
            <person name="Yamamura H."/>
            <person name="Kodani S."/>
        </authorList>
    </citation>
    <scope>NUCLEOTIDE SEQUENCE [LARGE SCALE GENOMIC DNA]</scope>
    <source>
        <strain evidence="8 9">YSPA8</strain>
    </source>
</reference>
<keyword evidence="4 5" id="KW-0520">NAD</keyword>
<comment type="catalytic activity">
    <reaction evidence="5">
        <text>3-hydroxy-2-methylpropanoate + NAD(+) = 2-methyl-3-oxopropanoate + NADH + H(+)</text>
        <dbReference type="Rhea" id="RHEA:17681"/>
        <dbReference type="ChEBI" id="CHEBI:11805"/>
        <dbReference type="ChEBI" id="CHEBI:15378"/>
        <dbReference type="ChEBI" id="CHEBI:57540"/>
        <dbReference type="ChEBI" id="CHEBI:57700"/>
        <dbReference type="ChEBI" id="CHEBI:57945"/>
        <dbReference type="EC" id="1.1.1.31"/>
    </reaction>
</comment>
<evidence type="ECO:0000256" key="3">
    <source>
        <dbReference type="ARBA" id="ARBA00023002"/>
    </source>
</evidence>
<organism evidence="8 9">
    <name type="scientific">Streptomyces yaizuensis</name>
    <dbReference type="NCBI Taxonomy" id="2989713"/>
    <lineage>
        <taxon>Bacteria</taxon>
        <taxon>Bacillati</taxon>
        <taxon>Actinomycetota</taxon>
        <taxon>Actinomycetes</taxon>
        <taxon>Kitasatosporales</taxon>
        <taxon>Streptomycetaceae</taxon>
        <taxon>Streptomyces</taxon>
    </lineage>
</organism>
<dbReference type="EC" id="1.1.1.31" evidence="5"/>
<name>A0ABQ5NSU0_9ACTN</name>
<comment type="similarity">
    <text evidence="1 5">Belongs to the HIBADH-related family.</text>
</comment>
<dbReference type="Gene3D" id="3.40.50.720">
    <property type="entry name" value="NAD(P)-binding Rossmann-like Domain"/>
    <property type="match status" value="1"/>
</dbReference>
<keyword evidence="9" id="KW-1185">Reference proteome</keyword>